<dbReference type="InterPro" id="IPR050739">
    <property type="entry name" value="MFP"/>
</dbReference>
<dbReference type="Gene3D" id="2.40.30.170">
    <property type="match status" value="1"/>
</dbReference>
<dbReference type="Pfam" id="PF26002">
    <property type="entry name" value="Beta-barrel_AprE"/>
    <property type="match status" value="1"/>
</dbReference>
<keyword evidence="2" id="KW-0472">Membrane</keyword>
<keyword evidence="1" id="KW-0175">Coiled coil</keyword>
<sequence>MSDRTTAQELFRREALDAQRGSSLGEIALTQPLRPALLSIAAILAAAAIVLLLVFGTYTRRWRVEGQLVPVNGLVAVSAPIAGVLTRVDVQEGAGVGSGTVLAVVAAPGATLLSEDTGSALEGRLAERAAGLRSARQAERATLQAKAEGTARQLAIAKKELSEIERLSATRAEQVRLARETLARWRQLQREKHVSDLQVRQQEDLALEKVAEVQVLERDATATRRTIAQLEQSLEEARGQGLMADATLEGNLAALEQERLQARIQRELVITTPVAGVVATQLAKLGQAVQPGQVLFTVVPGDGALEAQLLVPSRAIGPIKPGAEVLLRYDAYPYQQFGYATGKVRAVSRSALGANEQAALSGIPAAGEQRYRVSVALARQSIDVHGQAEPLTPGMLLQADIIGERRRLISWLADPLASLRAKVGPE</sequence>
<organism evidence="4 5">
    <name type="scientific">Tahibacter harae</name>
    <dbReference type="NCBI Taxonomy" id="2963937"/>
    <lineage>
        <taxon>Bacteria</taxon>
        <taxon>Pseudomonadati</taxon>
        <taxon>Pseudomonadota</taxon>
        <taxon>Gammaproteobacteria</taxon>
        <taxon>Lysobacterales</taxon>
        <taxon>Rhodanobacteraceae</taxon>
        <taxon>Tahibacter</taxon>
    </lineage>
</organism>
<gene>
    <name evidence="4" type="ORF">NM961_16665</name>
</gene>
<keyword evidence="2" id="KW-0812">Transmembrane</keyword>
<proteinExistence type="predicted"/>
<dbReference type="RefSeq" id="WP_255915543.1">
    <property type="nucleotide sequence ID" value="NZ_JANFQO010000016.1"/>
</dbReference>
<keyword evidence="5" id="KW-1185">Reference proteome</keyword>
<keyword evidence="2" id="KW-1133">Transmembrane helix</keyword>
<accession>A0ABT1QVQ1</accession>
<feature type="transmembrane region" description="Helical" evidence="2">
    <location>
        <begin position="36"/>
        <end position="58"/>
    </location>
</feature>
<evidence type="ECO:0000259" key="3">
    <source>
        <dbReference type="Pfam" id="PF26002"/>
    </source>
</evidence>
<reference evidence="4" key="1">
    <citation type="submission" date="2022-07" db="EMBL/GenBank/DDBJ databases">
        <title>Tahibacter sp., a new gammaproteobacterium isolated from the silt sample collected at pig farm.</title>
        <authorList>
            <person name="Chen H."/>
        </authorList>
    </citation>
    <scope>NUCLEOTIDE SEQUENCE</scope>
    <source>
        <strain evidence="4">P2K</strain>
    </source>
</reference>
<dbReference type="PANTHER" id="PTHR30386">
    <property type="entry name" value="MEMBRANE FUSION SUBUNIT OF EMRAB-TOLC MULTIDRUG EFFLUX PUMP"/>
    <property type="match status" value="1"/>
</dbReference>
<dbReference type="Proteomes" id="UP001165498">
    <property type="component" value="Unassembled WGS sequence"/>
</dbReference>
<evidence type="ECO:0000313" key="5">
    <source>
        <dbReference type="Proteomes" id="UP001165498"/>
    </source>
</evidence>
<protein>
    <submittedName>
        <fullName evidence="4">HlyD family secretion protein</fullName>
    </submittedName>
</protein>
<dbReference type="PANTHER" id="PTHR30386:SF28">
    <property type="entry name" value="EXPORTED PROTEIN"/>
    <property type="match status" value="1"/>
</dbReference>
<evidence type="ECO:0000313" key="4">
    <source>
        <dbReference type="EMBL" id="MCQ4166353.1"/>
    </source>
</evidence>
<name>A0ABT1QVQ1_9GAMM</name>
<evidence type="ECO:0000256" key="1">
    <source>
        <dbReference type="SAM" id="Coils"/>
    </source>
</evidence>
<comment type="caution">
    <text evidence="4">The sequence shown here is derived from an EMBL/GenBank/DDBJ whole genome shotgun (WGS) entry which is preliminary data.</text>
</comment>
<dbReference type="PRINTS" id="PR01490">
    <property type="entry name" value="RTXTOXIND"/>
</dbReference>
<dbReference type="Gene3D" id="2.40.50.100">
    <property type="match status" value="1"/>
</dbReference>
<dbReference type="InterPro" id="IPR058982">
    <property type="entry name" value="Beta-barrel_AprE"/>
</dbReference>
<evidence type="ECO:0000256" key="2">
    <source>
        <dbReference type="SAM" id="Phobius"/>
    </source>
</evidence>
<feature type="domain" description="AprE-like beta-barrel" evidence="3">
    <location>
        <begin position="307"/>
        <end position="402"/>
    </location>
</feature>
<dbReference type="EMBL" id="JANFQO010000016">
    <property type="protein sequence ID" value="MCQ4166353.1"/>
    <property type="molecule type" value="Genomic_DNA"/>
</dbReference>
<feature type="coiled-coil region" evidence="1">
    <location>
        <begin position="213"/>
        <end position="240"/>
    </location>
</feature>
<feature type="coiled-coil region" evidence="1">
    <location>
        <begin position="140"/>
        <end position="167"/>
    </location>
</feature>